<evidence type="ECO:0000256" key="1">
    <source>
        <dbReference type="ARBA" id="ARBA00004117"/>
    </source>
</evidence>
<gene>
    <name evidence="8" type="primary">flgB</name>
    <name evidence="8" type="ORF">CLVI_33680</name>
</gene>
<proteinExistence type="inferred from homology"/>
<comment type="function">
    <text evidence="5 6">Structural component of flagellum, the bacterial motility apparatus. Part of the rod structure of flagellar basal body.</text>
</comment>
<dbReference type="NCBIfam" id="NF009266">
    <property type="entry name" value="PRK12623.1"/>
    <property type="match status" value="1"/>
</dbReference>
<evidence type="ECO:0000256" key="7">
    <source>
        <dbReference type="SAM" id="MobiDB-lite"/>
    </source>
</evidence>
<comment type="subcellular location">
    <subcellularLocation>
        <location evidence="1 6">Bacterial flagellum basal body</location>
    </subcellularLocation>
</comment>
<evidence type="ECO:0000256" key="5">
    <source>
        <dbReference type="ARBA" id="ARBA00024934"/>
    </source>
</evidence>
<comment type="similarity">
    <text evidence="2 6">Belongs to the flagella basal body rod proteins family.</text>
</comment>
<keyword evidence="4 6" id="KW-0975">Bacterial flagellum</keyword>
<organism evidence="8 9">
    <name type="scientific">Clostridium vincentii</name>
    <dbReference type="NCBI Taxonomy" id="52704"/>
    <lineage>
        <taxon>Bacteria</taxon>
        <taxon>Bacillati</taxon>
        <taxon>Bacillota</taxon>
        <taxon>Clostridia</taxon>
        <taxon>Eubacteriales</taxon>
        <taxon>Clostridiaceae</taxon>
        <taxon>Clostridium</taxon>
    </lineage>
</organism>
<dbReference type="PROSITE" id="PS00588">
    <property type="entry name" value="FLAGELLA_BB_ROD"/>
    <property type="match status" value="1"/>
</dbReference>
<comment type="subunit">
    <text evidence="6">The basal body constitutes a major portion of the flagellar organelle and consists of a number of rings mounted on a central rod.</text>
</comment>
<protein>
    <recommendedName>
        <fullName evidence="3 6">Flagellar basal body rod protein FlgB</fullName>
    </recommendedName>
</protein>
<dbReference type="OrthoDB" id="9792068at2"/>
<feature type="region of interest" description="Disordered" evidence="7">
    <location>
        <begin position="67"/>
        <end position="96"/>
    </location>
</feature>
<evidence type="ECO:0000256" key="6">
    <source>
        <dbReference type="PIRNR" id="PIRNR002889"/>
    </source>
</evidence>
<keyword evidence="9" id="KW-1185">Reference proteome</keyword>
<feature type="compositionally biased region" description="Polar residues" evidence="7">
    <location>
        <begin position="67"/>
        <end position="80"/>
    </location>
</feature>
<dbReference type="InterPro" id="IPR006300">
    <property type="entry name" value="FlgB"/>
</dbReference>
<dbReference type="Proteomes" id="UP000239471">
    <property type="component" value="Unassembled WGS sequence"/>
</dbReference>
<dbReference type="NCBIfam" id="TIGR01396">
    <property type="entry name" value="FlgB"/>
    <property type="match status" value="1"/>
</dbReference>
<dbReference type="InterPro" id="IPR019776">
    <property type="entry name" value="Flagellar_basal_body_rod_CS"/>
</dbReference>
<dbReference type="GO" id="GO:0030694">
    <property type="term" value="C:bacterial-type flagellum basal body, rod"/>
    <property type="evidence" value="ECO:0007669"/>
    <property type="project" value="InterPro"/>
</dbReference>
<evidence type="ECO:0000256" key="2">
    <source>
        <dbReference type="ARBA" id="ARBA00009677"/>
    </source>
</evidence>
<evidence type="ECO:0000256" key="4">
    <source>
        <dbReference type="ARBA" id="ARBA00023143"/>
    </source>
</evidence>
<evidence type="ECO:0000313" key="8">
    <source>
        <dbReference type="EMBL" id="PRR79438.1"/>
    </source>
</evidence>
<sequence length="135" mass="14734">MTMSVLGNEGSTYNLIKEGIAASNVRSKAISNNMANINTKDYKRFNVVFEENINGTTETDLAMKTNNSKHLQSSDTNGNITVEKDESTSMRTDGNNVDLDVEKVNQAANTMKYNALVQQANGKLSTMKYVISGGN</sequence>
<evidence type="ECO:0000313" key="9">
    <source>
        <dbReference type="Proteomes" id="UP000239471"/>
    </source>
</evidence>
<accession>A0A2T0B6B0</accession>
<dbReference type="AlphaFoldDB" id="A0A2T0B6B0"/>
<dbReference type="GO" id="GO:0071973">
    <property type="term" value="P:bacterial-type flagellum-dependent cell motility"/>
    <property type="evidence" value="ECO:0007669"/>
    <property type="project" value="InterPro"/>
</dbReference>
<comment type="caution">
    <text evidence="8">The sequence shown here is derived from an EMBL/GenBank/DDBJ whole genome shotgun (WGS) entry which is preliminary data.</text>
</comment>
<keyword evidence="8" id="KW-0969">Cilium</keyword>
<dbReference type="EMBL" id="PVXQ01000066">
    <property type="protein sequence ID" value="PRR79438.1"/>
    <property type="molecule type" value="Genomic_DNA"/>
</dbReference>
<evidence type="ECO:0000256" key="3">
    <source>
        <dbReference type="ARBA" id="ARBA00014376"/>
    </source>
</evidence>
<name>A0A2T0B6B0_9CLOT</name>
<dbReference type="PIRSF" id="PIRSF002889">
    <property type="entry name" value="Rod_FlgB"/>
    <property type="match status" value="1"/>
</dbReference>
<keyword evidence="8" id="KW-0282">Flagellum</keyword>
<reference evidence="8 9" key="1">
    <citation type="submission" date="2018-03" db="EMBL/GenBank/DDBJ databases">
        <title>Genome sequence of Clostridium vincentii DSM 10228.</title>
        <authorList>
            <person name="Poehlein A."/>
            <person name="Daniel R."/>
        </authorList>
    </citation>
    <scope>NUCLEOTIDE SEQUENCE [LARGE SCALE GENOMIC DNA]</scope>
    <source>
        <strain evidence="8 9">DSM 10228</strain>
    </source>
</reference>
<keyword evidence="8" id="KW-0966">Cell projection</keyword>
<dbReference type="RefSeq" id="WP_106061317.1">
    <property type="nucleotide sequence ID" value="NZ_PVXQ01000066.1"/>
</dbReference>